<organism evidence="1 2">
    <name type="scientific">Thalassoglobus polymorphus</name>
    <dbReference type="NCBI Taxonomy" id="2527994"/>
    <lineage>
        <taxon>Bacteria</taxon>
        <taxon>Pseudomonadati</taxon>
        <taxon>Planctomycetota</taxon>
        <taxon>Planctomycetia</taxon>
        <taxon>Planctomycetales</taxon>
        <taxon>Planctomycetaceae</taxon>
        <taxon>Thalassoglobus</taxon>
    </lineage>
</organism>
<dbReference type="Proteomes" id="UP000315724">
    <property type="component" value="Chromosome"/>
</dbReference>
<dbReference type="KEGG" id="tpol:Mal48_17170"/>
<accession>A0A517QLI5</accession>
<dbReference type="Pfam" id="PF13181">
    <property type="entry name" value="TPR_8"/>
    <property type="match status" value="2"/>
</dbReference>
<dbReference type="Gene3D" id="1.25.10.10">
    <property type="entry name" value="Leucine-rich Repeat Variant"/>
    <property type="match status" value="2"/>
</dbReference>
<name>A0A517QLI5_9PLAN</name>
<dbReference type="InterPro" id="IPR016024">
    <property type="entry name" value="ARM-type_fold"/>
</dbReference>
<dbReference type="SMART" id="SM00028">
    <property type="entry name" value="TPR"/>
    <property type="match status" value="3"/>
</dbReference>
<keyword evidence="2" id="KW-1185">Reference proteome</keyword>
<dbReference type="InterPro" id="IPR011989">
    <property type="entry name" value="ARM-like"/>
</dbReference>
<dbReference type="InterPro" id="IPR011990">
    <property type="entry name" value="TPR-like_helical_dom_sf"/>
</dbReference>
<evidence type="ECO:0000313" key="1">
    <source>
        <dbReference type="EMBL" id="QDT32471.1"/>
    </source>
</evidence>
<reference evidence="1 2" key="1">
    <citation type="submission" date="2019-02" db="EMBL/GenBank/DDBJ databases">
        <title>Deep-cultivation of Planctomycetes and their phenomic and genomic characterization uncovers novel biology.</title>
        <authorList>
            <person name="Wiegand S."/>
            <person name="Jogler M."/>
            <person name="Boedeker C."/>
            <person name="Pinto D."/>
            <person name="Vollmers J."/>
            <person name="Rivas-Marin E."/>
            <person name="Kohn T."/>
            <person name="Peeters S.H."/>
            <person name="Heuer A."/>
            <person name="Rast P."/>
            <person name="Oberbeckmann S."/>
            <person name="Bunk B."/>
            <person name="Jeske O."/>
            <person name="Meyerdierks A."/>
            <person name="Storesund J.E."/>
            <person name="Kallscheuer N."/>
            <person name="Luecker S."/>
            <person name="Lage O.M."/>
            <person name="Pohl T."/>
            <person name="Merkel B.J."/>
            <person name="Hornburger P."/>
            <person name="Mueller R.-W."/>
            <person name="Bruemmer F."/>
            <person name="Labrenz M."/>
            <person name="Spormann A.M."/>
            <person name="Op den Camp H."/>
            <person name="Overmann J."/>
            <person name="Amann R."/>
            <person name="Jetten M.S.M."/>
            <person name="Mascher T."/>
            <person name="Medema M.H."/>
            <person name="Devos D.P."/>
            <person name="Kaster A.-K."/>
            <person name="Ovreas L."/>
            <person name="Rohde M."/>
            <person name="Galperin M.Y."/>
            <person name="Jogler C."/>
        </authorList>
    </citation>
    <scope>NUCLEOTIDE SEQUENCE [LARGE SCALE GENOMIC DNA]</scope>
    <source>
        <strain evidence="1 2">Mal48</strain>
    </source>
</reference>
<dbReference type="SUPFAM" id="SSF48371">
    <property type="entry name" value="ARM repeat"/>
    <property type="match status" value="1"/>
</dbReference>
<dbReference type="EMBL" id="CP036267">
    <property type="protein sequence ID" value="QDT32471.1"/>
    <property type="molecule type" value="Genomic_DNA"/>
</dbReference>
<dbReference type="Pfam" id="PF13646">
    <property type="entry name" value="HEAT_2"/>
    <property type="match status" value="1"/>
</dbReference>
<dbReference type="Gene3D" id="1.25.40.10">
    <property type="entry name" value="Tetratricopeptide repeat domain"/>
    <property type="match status" value="1"/>
</dbReference>
<dbReference type="NCBIfam" id="NF047558">
    <property type="entry name" value="TPR_END_plus"/>
    <property type="match status" value="1"/>
</dbReference>
<dbReference type="InterPro" id="IPR019734">
    <property type="entry name" value="TPR_rpt"/>
</dbReference>
<sequence length="897" mass="100898">MMETDINWRVLLVCWVFLCTSLQGVIVAEDGETKPLKVVPVDEVIKEIRQESRLTGADELTAELDKPIQIWVNRTYLGTDNAYAEFGIRYLAVRLTILNQTENLVTINGEEITLTGWGETYGLKDRPEKYHSMPVKLDREVLSINEMTTPPQLTIPEKSAASFWCLFLEVEKINQISELSLTIPLESGGQLIHDLRSEQRARLGLTSKRIGPEGSLGLLEIQGSLNTVNAQDLADALKKLSAQKVRRIVIRWSKTASEMDVDLVDWLLHRATLEPANQLYSFFPAFPDMQYLALANLPNVNAKEEIDASHRRFLFADVADAVQASLKDLFAVIDPRYIEREIRSGHPLSQRAALVSLETRQDLATFENIYPMLSELYDTADESTRPFVLLAIGQQSHPQAIPMLVNIATQEDQKDAVGAMVALLRSNQQAATSSIERLYTEQAMNVPPAKQIELLTENYRREWSPYLVQALSHKSPEVRSAALKGLVAVGHERLFEFLEAALQDDSEEAQTVAFNALVDMGDAESEQIAVDYALLRLANGDVTENVLEILRRTRDQRAATLVLNQIYRSKEKADREQLLAILEHVGDERIIRDLLKHEEEFEPEERVLIYNLVSALAMPELLEVAKRAVHAEEPILRQTGIALLTKETSDEAAEAIYSLMKDANEDEATQICYALGRIGTRRAEELLKDYRQQSLEAKNESGLDAANDGIRLWMSHSPGWNSIESAYYHSRVENYENALTYFELAVEIDPELGVGHSGIGNTLLKLKKFDKAGEAFQKAYAIDNFDGQAITGIGIVKAIQGETEEAVQFTLDSTDKFPKDDIFAYNTACVFGRAIESLRKVPDLSKTMPTIKEYETKAIQALEKSIKYGFEEFDLMRTDPDLNSLRGLPEFQKLLSN</sequence>
<evidence type="ECO:0000313" key="2">
    <source>
        <dbReference type="Proteomes" id="UP000315724"/>
    </source>
</evidence>
<gene>
    <name evidence="1" type="ORF">Mal48_17170</name>
</gene>
<proteinExistence type="predicted"/>
<dbReference type="AlphaFoldDB" id="A0A517QLI5"/>
<protein>
    <submittedName>
        <fullName evidence="1">Tetratricopeptide repeat protein</fullName>
    </submittedName>
</protein>
<dbReference type="RefSeq" id="WP_197442157.1">
    <property type="nucleotide sequence ID" value="NZ_CP036267.1"/>
</dbReference>
<dbReference type="SUPFAM" id="SSF48452">
    <property type="entry name" value="TPR-like"/>
    <property type="match status" value="1"/>
</dbReference>